<feature type="transmembrane region" description="Helical" evidence="6">
    <location>
        <begin position="66"/>
        <end position="88"/>
    </location>
</feature>
<dbReference type="Pfam" id="PF04138">
    <property type="entry name" value="GtrA_DPMS_TM"/>
    <property type="match status" value="1"/>
</dbReference>
<evidence type="ECO:0000256" key="5">
    <source>
        <dbReference type="ARBA" id="ARBA00023136"/>
    </source>
</evidence>
<name>A0A7W6C7G7_9HYPH</name>
<evidence type="ECO:0000313" key="9">
    <source>
        <dbReference type="Proteomes" id="UP000565286"/>
    </source>
</evidence>
<dbReference type="PANTHER" id="PTHR38459">
    <property type="entry name" value="PROPHAGE BACTOPRENOL-LINKED GLUCOSE TRANSLOCASE HOMOLOG"/>
    <property type="match status" value="1"/>
</dbReference>
<evidence type="ECO:0000259" key="7">
    <source>
        <dbReference type="Pfam" id="PF04138"/>
    </source>
</evidence>
<gene>
    <name evidence="8" type="ORF">GGQ73_000520</name>
</gene>
<comment type="caution">
    <text evidence="8">The sequence shown here is derived from an EMBL/GenBank/DDBJ whole genome shotgun (WGS) entry which is preliminary data.</text>
</comment>
<reference evidence="8 9" key="1">
    <citation type="submission" date="2020-08" db="EMBL/GenBank/DDBJ databases">
        <title>Genomic Encyclopedia of Type Strains, Phase IV (KMG-IV): sequencing the most valuable type-strain genomes for metagenomic binning, comparative biology and taxonomic classification.</title>
        <authorList>
            <person name="Goeker M."/>
        </authorList>
    </citation>
    <scope>NUCLEOTIDE SEQUENCE [LARGE SCALE GENOMIC DNA]</scope>
    <source>
        <strain evidence="8 9">DSM 26438</strain>
    </source>
</reference>
<dbReference type="AlphaFoldDB" id="A0A7W6C7G7"/>
<dbReference type="PANTHER" id="PTHR38459:SF1">
    <property type="entry name" value="PROPHAGE BACTOPRENOL-LINKED GLUCOSE TRANSLOCASE HOMOLOG"/>
    <property type="match status" value="1"/>
</dbReference>
<evidence type="ECO:0000256" key="4">
    <source>
        <dbReference type="ARBA" id="ARBA00022989"/>
    </source>
</evidence>
<accession>A0A7W6C7G7</accession>
<keyword evidence="9" id="KW-1185">Reference proteome</keyword>
<evidence type="ECO:0000256" key="3">
    <source>
        <dbReference type="ARBA" id="ARBA00022692"/>
    </source>
</evidence>
<evidence type="ECO:0000256" key="6">
    <source>
        <dbReference type="SAM" id="Phobius"/>
    </source>
</evidence>
<proteinExistence type="inferred from homology"/>
<comment type="subcellular location">
    <subcellularLocation>
        <location evidence="1">Membrane</location>
        <topology evidence="1">Multi-pass membrane protein</topology>
    </subcellularLocation>
</comment>
<evidence type="ECO:0000313" key="8">
    <source>
        <dbReference type="EMBL" id="MBB3944597.1"/>
    </source>
</evidence>
<dbReference type="GO" id="GO:0005886">
    <property type="term" value="C:plasma membrane"/>
    <property type="evidence" value="ECO:0007669"/>
    <property type="project" value="TreeGrafter"/>
</dbReference>
<dbReference type="EMBL" id="JACIDV010000001">
    <property type="protein sequence ID" value="MBB3944597.1"/>
    <property type="molecule type" value="Genomic_DNA"/>
</dbReference>
<feature type="domain" description="GtrA/DPMS transmembrane" evidence="7">
    <location>
        <begin position="7"/>
        <end position="119"/>
    </location>
</feature>
<protein>
    <submittedName>
        <fullName evidence="8">Putative flippase GtrA</fullName>
    </submittedName>
</protein>
<keyword evidence="5 6" id="KW-0472">Membrane</keyword>
<keyword evidence="4 6" id="KW-1133">Transmembrane helix</keyword>
<evidence type="ECO:0000256" key="1">
    <source>
        <dbReference type="ARBA" id="ARBA00004141"/>
    </source>
</evidence>
<evidence type="ECO:0000256" key="2">
    <source>
        <dbReference type="ARBA" id="ARBA00009399"/>
    </source>
</evidence>
<dbReference type="Proteomes" id="UP000565286">
    <property type="component" value="Unassembled WGS sequence"/>
</dbReference>
<keyword evidence="3 6" id="KW-0812">Transmembrane</keyword>
<organism evidence="8 9">
    <name type="scientific">Rhizobium skierniewicense</name>
    <dbReference type="NCBI Taxonomy" id="984260"/>
    <lineage>
        <taxon>Bacteria</taxon>
        <taxon>Pseudomonadati</taxon>
        <taxon>Pseudomonadota</taxon>
        <taxon>Alphaproteobacteria</taxon>
        <taxon>Hyphomicrobiales</taxon>
        <taxon>Rhizobiaceae</taxon>
        <taxon>Rhizobium/Agrobacterium group</taxon>
        <taxon>Rhizobium</taxon>
    </lineage>
</organism>
<feature type="transmembrane region" description="Helical" evidence="6">
    <location>
        <begin position="37"/>
        <end position="54"/>
    </location>
</feature>
<feature type="transmembrane region" description="Helical" evidence="6">
    <location>
        <begin position="5"/>
        <end position="25"/>
    </location>
</feature>
<dbReference type="GO" id="GO:0000271">
    <property type="term" value="P:polysaccharide biosynthetic process"/>
    <property type="evidence" value="ECO:0007669"/>
    <property type="project" value="InterPro"/>
</dbReference>
<comment type="similarity">
    <text evidence="2">Belongs to the GtrA family.</text>
</comment>
<sequence>MIQFLLYCVCGGIGVSTDYLVYYLSIQSGLWYQSANVLGYLCGTIISFFLNRIITFKARDKIAQRFAIFLSVAAVGFTASVVMLWVLVDYMSVDEKIAKLLTLPVVVVIQFILNRRITFGSTANSR</sequence>
<dbReference type="InterPro" id="IPR007267">
    <property type="entry name" value="GtrA_DPMS_TM"/>
</dbReference>
<dbReference type="RefSeq" id="WP_183893708.1">
    <property type="nucleotide sequence ID" value="NZ_JACIDV010000001.1"/>
</dbReference>
<dbReference type="InterPro" id="IPR051401">
    <property type="entry name" value="GtrA_CellWall_Glycosyl"/>
</dbReference>